<dbReference type="PANTHER" id="PTHR10655">
    <property type="entry name" value="LYSOPHOSPHOLIPASE-RELATED"/>
    <property type="match status" value="1"/>
</dbReference>
<dbReference type="InterPro" id="IPR029058">
    <property type="entry name" value="AB_hydrolase_fold"/>
</dbReference>
<dbReference type="Gene3D" id="3.40.50.1820">
    <property type="entry name" value="alpha/beta hydrolase"/>
    <property type="match status" value="2"/>
</dbReference>
<name>A0A8X7X3H8_POLSE</name>
<comment type="similarity">
    <text evidence="1">Belongs to the AB hydrolase superfamily. AB hydrolase 2 family.</text>
</comment>
<comment type="caution">
    <text evidence="4">The sequence shown here is derived from an EMBL/GenBank/DDBJ whole genome shotgun (WGS) entry which is preliminary data.</text>
</comment>
<evidence type="ECO:0000313" key="5">
    <source>
        <dbReference type="Proteomes" id="UP000886611"/>
    </source>
</evidence>
<reference evidence="4 5" key="1">
    <citation type="journal article" date="2021" name="Cell">
        <title>Tracing the genetic footprints of vertebrate landing in non-teleost ray-finned fishes.</title>
        <authorList>
            <person name="Bi X."/>
            <person name="Wang K."/>
            <person name="Yang L."/>
            <person name="Pan H."/>
            <person name="Jiang H."/>
            <person name="Wei Q."/>
            <person name="Fang M."/>
            <person name="Yu H."/>
            <person name="Zhu C."/>
            <person name="Cai Y."/>
            <person name="He Y."/>
            <person name="Gan X."/>
            <person name="Zeng H."/>
            <person name="Yu D."/>
            <person name="Zhu Y."/>
            <person name="Jiang H."/>
            <person name="Qiu Q."/>
            <person name="Yang H."/>
            <person name="Zhang Y.E."/>
            <person name="Wang W."/>
            <person name="Zhu M."/>
            <person name="He S."/>
            <person name="Zhang G."/>
        </authorList>
    </citation>
    <scope>NUCLEOTIDE SEQUENCE [LARGE SCALE GENOMIC DNA]</scope>
    <source>
        <strain evidence="4">Bchr_013</strain>
    </source>
</reference>
<gene>
    <name evidence="4" type="primary">Lypla2</name>
    <name evidence="4" type="ORF">GTO96_0011067</name>
</gene>
<evidence type="ECO:0000313" key="4">
    <source>
        <dbReference type="EMBL" id="KAG2461165.1"/>
    </source>
</evidence>
<dbReference type="AlphaFoldDB" id="A0A8X7X3H8"/>
<dbReference type="EMBL" id="JAATIS010004753">
    <property type="protein sequence ID" value="KAG2461165.1"/>
    <property type="molecule type" value="Genomic_DNA"/>
</dbReference>
<evidence type="ECO:0000259" key="3">
    <source>
        <dbReference type="Pfam" id="PF02230"/>
    </source>
</evidence>
<dbReference type="GO" id="GO:0052689">
    <property type="term" value="F:carboxylic ester hydrolase activity"/>
    <property type="evidence" value="ECO:0007669"/>
    <property type="project" value="TreeGrafter"/>
</dbReference>
<feature type="non-terminal residue" evidence="4">
    <location>
        <position position="1"/>
    </location>
</feature>
<dbReference type="GO" id="GO:0008474">
    <property type="term" value="F:palmitoyl-(protein) hydrolase activity"/>
    <property type="evidence" value="ECO:0007669"/>
    <property type="project" value="UniProtKB-EC"/>
</dbReference>
<dbReference type="SUPFAM" id="SSF53474">
    <property type="entry name" value="alpha/beta-Hydrolases"/>
    <property type="match status" value="1"/>
</dbReference>
<sequence length="208" mass="22599">MKPDKRSKRGTGVVSSLVPGHRTVGISLKSCAAASFTRDERCSTVSLERCGVLVAFINENNWSQRFDLMGLSPESPEDEPGIKKASENLKAIIDHEIKNGIPANRIIIGGFSQAASNTANKDIAILQCHGEMDPMIPVQIGALTSEKLKCVVNPQRVIFKTYPGMMHNSCPQQSQGSSGVSFNCSHLAGYRYRRCELFCSLVQAGLLS</sequence>
<dbReference type="GO" id="GO:0005737">
    <property type="term" value="C:cytoplasm"/>
    <property type="evidence" value="ECO:0007669"/>
    <property type="project" value="TreeGrafter"/>
</dbReference>
<feature type="non-terminal residue" evidence="4">
    <location>
        <position position="208"/>
    </location>
</feature>
<organism evidence="4 5">
    <name type="scientific">Polypterus senegalus</name>
    <name type="common">Senegal bichir</name>
    <dbReference type="NCBI Taxonomy" id="55291"/>
    <lineage>
        <taxon>Eukaryota</taxon>
        <taxon>Metazoa</taxon>
        <taxon>Chordata</taxon>
        <taxon>Craniata</taxon>
        <taxon>Vertebrata</taxon>
        <taxon>Euteleostomi</taxon>
        <taxon>Actinopterygii</taxon>
        <taxon>Polypteriformes</taxon>
        <taxon>Polypteridae</taxon>
        <taxon>Polypterus</taxon>
    </lineage>
</organism>
<dbReference type="Proteomes" id="UP000886611">
    <property type="component" value="Unassembled WGS sequence"/>
</dbReference>
<dbReference type="PANTHER" id="PTHR10655:SF13">
    <property type="entry name" value="ACYL-PROTEIN THIOESTERASE 2"/>
    <property type="match status" value="1"/>
</dbReference>
<proteinExistence type="inferred from homology"/>
<feature type="domain" description="Phospholipase/carboxylesterase/thioesterase" evidence="3">
    <location>
        <begin position="58"/>
        <end position="115"/>
    </location>
</feature>
<evidence type="ECO:0000256" key="1">
    <source>
        <dbReference type="ARBA" id="ARBA00006499"/>
    </source>
</evidence>
<accession>A0A8X7X3H8</accession>
<dbReference type="Pfam" id="PF02230">
    <property type="entry name" value="Abhydrolase_2"/>
    <property type="match status" value="2"/>
</dbReference>
<dbReference type="InterPro" id="IPR003140">
    <property type="entry name" value="PLipase/COase/thioEstase"/>
</dbReference>
<keyword evidence="5" id="KW-1185">Reference proteome</keyword>
<dbReference type="EC" id="3.1.2.22" evidence="2"/>
<protein>
    <recommendedName>
        <fullName evidence="2">palmitoyl-protein hydrolase</fullName>
        <ecNumber evidence="2">3.1.2.22</ecNumber>
    </recommendedName>
</protein>
<feature type="domain" description="Phospholipase/carboxylesterase/thioesterase" evidence="3">
    <location>
        <begin position="117"/>
        <end position="173"/>
    </location>
</feature>
<dbReference type="InterPro" id="IPR050565">
    <property type="entry name" value="LYPA1-2/EST-like"/>
</dbReference>
<evidence type="ECO:0000256" key="2">
    <source>
        <dbReference type="ARBA" id="ARBA00012423"/>
    </source>
</evidence>